<feature type="domain" description="DUF7947" evidence="2">
    <location>
        <begin position="216"/>
        <end position="291"/>
    </location>
</feature>
<evidence type="ECO:0000259" key="2">
    <source>
        <dbReference type="Pfam" id="PF25679"/>
    </source>
</evidence>
<evidence type="ECO:0000259" key="1">
    <source>
        <dbReference type="Pfam" id="PF25678"/>
    </source>
</evidence>
<dbReference type="InterPro" id="IPR057707">
    <property type="entry name" value="DUF7947"/>
</dbReference>
<accession>A0A963Z6X9</accession>
<dbReference type="Pfam" id="PF25678">
    <property type="entry name" value="DUF7946"/>
    <property type="match status" value="1"/>
</dbReference>
<reference evidence="3 4" key="1">
    <citation type="journal article" date="2021" name="Microorganisms">
        <title>Acidisoma silvae sp. nov. and Acidisomacellulosilytica sp. nov., Two Acidophilic Bacteria Isolated from Decaying Wood, Hydrolyzing Cellulose and Producing Poly-3-hydroxybutyrate.</title>
        <authorList>
            <person name="Mieszkin S."/>
            <person name="Pouder E."/>
            <person name="Uroz S."/>
            <person name="Simon-Colin C."/>
            <person name="Alain K."/>
        </authorList>
    </citation>
    <scope>NUCLEOTIDE SEQUENCE [LARGE SCALE GENOMIC DNA]</scope>
    <source>
        <strain evidence="3 4">HW T5.17</strain>
    </source>
</reference>
<dbReference type="EMBL" id="JAESVA010000020">
    <property type="protein sequence ID" value="MCB8883999.1"/>
    <property type="molecule type" value="Genomic_DNA"/>
</dbReference>
<name>A0A963Z6X9_9PROT</name>
<protein>
    <submittedName>
        <fullName evidence="3">Uncharacterized protein</fullName>
    </submittedName>
</protein>
<evidence type="ECO:0000313" key="4">
    <source>
        <dbReference type="Proteomes" id="UP000721844"/>
    </source>
</evidence>
<dbReference type="AlphaFoldDB" id="A0A963Z6X9"/>
<dbReference type="RefSeq" id="WP_227310740.1">
    <property type="nucleotide sequence ID" value="NZ_JAESVA010000020.1"/>
</dbReference>
<proteinExistence type="predicted"/>
<dbReference type="Pfam" id="PF25679">
    <property type="entry name" value="DUF7947"/>
    <property type="match status" value="1"/>
</dbReference>
<dbReference type="InterPro" id="IPR057706">
    <property type="entry name" value="DUF7946"/>
</dbReference>
<keyword evidence="4" id="KW-1185">Reference proteome</keyword>
<sequence>MTGYITQSEAKVPSLILKFEGGDADQHLIGMGSLGQALIGIDRIATAGIIAIDHRHMPRNRERSQLIVKARQPVSGSLEIWADVKAALGELPLAGQILRQSGGEFVVHFLSYVLKSFGGRKKDAPQNMDAILQMFQSTLSHVERSEIRQFEDQAKVRELLINVASGLKKPAIAAVAPIGRTVSSLTICAGELTAATVDEPMADAIRDKGDLEIGDLQTMALVTDGWVYHNQTLSIHHPDVPGKFIAAKVKDPLAEFGPNPYADAASMKRTIQVRAKPAYRDGMLETIYILDYIKT</sequence>
<evidence type="ECO:0000313" key="3">
    <source>
        <dbReference type="EMBL" id="MCB8883999.1"/>
    </source>
</evidence>
<gene>
    <name evidence="3" type="ORF">ACELLULO517_27425</name>
</gene>
<comment type="caution">
    <text evidence="3">The sequence shown here is derived from an EMBL/GenBank/DDBJ whole genome shotgun (WGS) entry which is preliminary data.</text>
</comment>
<organism evidence="3 4">
    <name type="scientific">Acidisoma cellulosilyticum</name>
    <dbReference type="NCBI Taxonomy" id="2802395"/>
    <lineage>
        <taxon>Bacteria</taxon>
        <taxon>Pseudomonadati</taxon>
        <taxon>Pseudomonadota</taxon>
        <taxon>Alphaproteobacteria</taxon>
        <taxon>Acetobacterales</taxon>
        <taxon>Acidocellaceae</taxon>
        <taxon>Acidisoma</taxon>
    </lineage>
</organism>
<dbReference type="Proteomes" id="UP000721844">
    <property type="component" value="Unassembled WGS sequence"/>
</dbReference>
<feature type="domain" description="DUF7946" evidence="1">
    <location>
        <begin position="16"/>
        <end position="206"/>
    </location>
</feature>